<organism evidence="2 3">
    <name type="scientific">Laetiporus sulphureus 93-53</name>
    <dbReference type="NCBI Taxonomy" id="1314785"/>
    <lineage>
        <taxon>Eukaryota</taxon>
        <taxon>Fungi</taxon>
        <taxon>Dikarya</taxon>
        <taxon>Basidiomycota</taxon>
        <taxon>Agaricomycotina</taxon>
        <taxon>Agaricomycetes</taxon>
        <taxon>Polyporales</taxon>
        <taxon>Laetiporus</taxon>
    </lineage>
</organism>
<sequence length="943" mass="102913">MSERAKSKATSSQPALITPSASPSSPRPTDVPSHHDPDRPPPAKRPRHASTPLSAFSVSTASSSRIDPSDDIEEKKKASLQRLLNTWTQLAERYSRPLDEDDIIDLRDGSLFKDRGVLRNLSKTYEVGCFIEDEILQDAIDGSSDGGGALTEDEVDEIDAFAPEANISDELELEKEKLQVPPVRERDPADAEDLREFLEAEQQRREQFGDVEEDDGDEIRSRPVYRKNTHRDRSGSREDPEYIVRKNSDRARSKSVVEKRKDDRRDVKGNAVARESSPLTAVDGDSEDEFATWDFDQSTPARPAASSLHATPRIIDLTDSPPSSPPAPPVRRGRSKSVARAVSKPPPSPLAKSEPRATTEAPARHQCSMPPPSLPPIPALQLFTPPLSSSSVAEGSPDTVQVPDPELSSPSPSPPPRPPPRPRYRSSIPTTCATAAGISTVSGNAGTRTAHLSNDRTMSGSRALPKVAVTRRSKTAAPFRSTSSIQLPASVSRHYGGSSNPPSTHSFPETASPAKGKGKEISKPSTSYDVSQDGKDSATVRSISKIRKDNLLEEQREPQSLDVQSARTRKRKRIVSSPSWSEKSLECSPSVSPIISSRSVHDSEPGPSERVSSSNGRTRRAVPPSNSDHESDEHEHDVGQQRHASSCAPHAAPSGPFSFMFGPPFTPQQGERQSEYSPANDPQWQARMAQAFQYFTYFMSAAAGMPAGQGPSGEFPFPSPSTPFQWPPWTPASGHRQSHRRQHRGSRSPDAGPSDRSSVYATPAHSYSYSDPFTMGPNYSEGTLPPSSPPRDSSGPSSPLEPTSSASRYRSKSRGRKVSFKLDDESRPAPQDDGDSVDGAESRRSMTREIRDSSLESRYLTRSKEKSQGRNPTRQTDRRLAETQRKSEKARGKAKATVVSDGSESEYAKSPGGGMKKYERGRTPGPPSPQERSASVVGRRRKR</sequence>
<accession>A0A165HQC7</accession>
<dbReference type="OrthoDB" id="2420608at2759"/>
<dbReference type="GeneID" id="63824766"/>
<dbReference type="GO" id="GO:0046982">
    <property type="term" value="F:protein heterodimerization activity"/>
    <property type="evidence" value="ECO:0007669"/>
    <property type="project" value="InterPro"/>
</dbReference>
<feature type="compositionally biased region" description="Basic and acidic residues" evidence="1">
    <location>
        <begin position="32"/>
        <end position="41"/>
    </location>
</feature>
<feature type="compositionally biased region" description="Basic and acidic residues" evidence="1">
    <location>
        <begin position="231"/>
        <end position="268"/>
    </location>
</feature>
<dbReference type="Pfam" id="PF10384">
    <property type="entry name" value="Scm3"/>
    <property type="match status" value="1"/>
</dbReference>
<feature type="compositionally biased region" description="Polar residues" evidence="1">
    <location>
        <begin position="497"/>
        <end position="509"/>
    </location>
</feature>
<proteinExistence type="predicted"/>
<dbReference type="InterPro" id="IPR009072">
    <property type="entry name" value="Histone-fold"/>
</dbReference>
<feature type="compositionally biased region" description="Polar residues" evidence="1">
    <location>
        <begin position="667"/>
        <end position="683"/>
    </location>
</feature>
<dbReference type="AlphaFoldDB" id="A0A165HQC7"/>
<reference evidence="2 3" key="1">
    <citation type="journal article" date="2016" name="Mol. Biol. Evol.">
        <title>Comparative Genomics of Early-Diverging Mushroom-Forming Fungi Provides Insights into the Origins of Lignocellulose Decay Capabilities.</title>
        <authorList>
            <person name="Nagy L.G."/>
            <person name="Riley R."/>
            <person name="Tritt A."/>
            <person name="Adam C."/>
            <person name="Daum C."/>
            <person name="Floudas D."/>
            <person name="Sun H."/>
            <person name="Yadav J.S."/>
            <person name="Pangilinan J."/>
            <person name="Larsson K.H."/>
            <person name="Matsuura K."/>
            <person name="Barry K."/>
            <person name="Labutti K."/>
            <person name="Kuo R."/>
            <person name="Ohm R.A."/>
            <person name="Bhattacharya S.S."/>
            <person name="Shirouzu T."/>
            <person name="Yoshinaga Y."/>
            <person name="Martin F.M."/>
            <person name="Grigoriev I.V."/>
            <person name="Hibbett D.S."/>
        </authorList>
    </citation>
    <scope>NUCLEOTIDE SEQUENCE [LARGE SCALE GENOMIC DNA]</scope>
    <source>
        <strain evidence="2 3">93-53</strain>
    </source>
</reference>
<evidence type="ECO:0000313" key="2">
    <source>
        <dbReference type="EMBL" id="KZT12046.1"/>
    </source>
</evidence>
<dbReference type="Gene3D" id="1.10.20.10">
    <property type="entry name" value="Histone, subunit A"/>
    <property type="match status" value="1"/>
</dbReference>
<feature type="region of interest" description="Disordered" evidence="1">
    <location>
        <begin position="143"/>
        <end position="683"/>
    </location>
</feature>
<feature type="compositionally biased region" description="Basic and acidic residues" evidence="1">
    <location>
        <begin position="840"/>
        <end position="855"/>
    </location>
</feature>
<feature type="compositionally biased region" description="Polar residues" evidence="1">
    <location>
        <begin position="755"/>
        <end position="771"/>
    </location>
</feature>
<feature type="compositionally biased region" description="Basic and acidic residues" evidence="1">
    <location>
        <begin position="875"/>
        <end position="891"/>
    </location>
</feature>
<dbReference type="InParanoid" id="A0A165HQC7"/>
<feature type="compositionally biased region" description="Basic and acidic residues" evidence="1">
    <location>
        <begin position="627"/>
        <end position="640"/>
    </location>
</feature>
<gene>
    <name evidence="2" type="ORF">LAESUDRAFT_720016</name>
</gene>
<name>A0A165HQC7_9APHY</name>
<feature type="compositionally biased region" description="Low complexity" evidence="1">
    <location>
        <begin position="19"/>
        <end position="28"/>
    </location>
</feature>
<dbReference type="GO" id="GO:0005634">
    <property type="term" value="C:nucleus"/>
    <property type="evidence" value="ECO:0007669"/>
    <property type="project" value="InterPro"/>
</dbReference>
<feature type="compositionally biased region" description="Polar residues" evidence="1">
    <location>
        <begin position="430"/>
        <end position="460"/>
    </location>
</feature>
<feature type="compositionally biased region" description="Low complexity" evidence="1">
    <location>
        <begin position="643"/>
        <end position="663"/>
    </location>
</feature>
<feature type="compositionally biased region" description="Pro residues" evidence="1">
    <location>
        <begin position="411"/>
        <end position="421"/>
    </location>
</feature>
<feature type="compositionally biased region" description="Basic and acidic residues" evidence="1">
    <location>
        <begin position="546"/>
        <end position="559"/>
    </location>
</feature>
<keyword evidence="3" id="KW-1185">Reference proteome</keyword>
<dbReference type="Proteomes" id="UP000076871">
    <property type="component" value="Unassembled WGS sequence"/>
</dbReference>
<evidence type="ECO:0000256" key="1">
    <source>
        <dbReference type="SAM" id="MobiDB-lite"/>
    </source>
</evidence>
<feature type="compositionally biased region" description="Basic and acidic residues" evidence="1">
    <location>
        <begin position="174"/>
        <end position="208"/>
    </location>
</feature>
<feature type="compositionally biased region" description="Low complexity" evidence="1">
    <location>
        <begin position="54"/>
        <end position="64"/>
    </location>
</feature>
<dbReference type="EMBL" id="KV427606">
    <property type="protein sequence ID" value="KZT12046.1"/>
    <property type="molecule type" value="Genomic_DNA"/>
</dbReference>
<dbReference type="InterPro" id="IPR018465">
    <property type="entry name" value="Scm3/HJURP"/>
</dbReference>
<feature type="region of interest" description="Disordered" evidence="1">
    <location>
        <begin position="703"/>
        <end position="943"/>
    </location>
</feature>
<dbReference type="RefSeq" id="XP_040769694.1">
    <property type="nucleotide sequence ID" value="XM_040907737.1"/>
</dbReference>
<feature type="compositionally biased region" description="Low complexity" evidence="1">
    <location>
        <begin position="588"/>
        <end position="598"/>
    </location>
</feature>
<feature type="compositionally biased region" description="Basic residues" evidence="1">
    <location>
        <begin position="809"/>
        <end position="819"/>
    </location>
</feature>
<feature type="compositionally biased region" description="Polar residues" evidence="1">
    <location>
        <begin position="480"/>
        <end position="489"/>
    </location>
</feature>
<protein>
    <submittedName>
        <fullName evidence="2">Uncharacterized protein</fullName>
    </submittedName>
</protein>
<feature type="compositionally biased region" description="Pro residues" evidence="1">
    <location>
        <begin position="369"/>
        <end position="378"/>
    </location>
</feature>
<evidence type="ECO:0000313" key="3">
    <source>
        <dbReference type="Proteomes" id="UP000076871"/>
    </source>
</evidence>
<feature type="compositionally biased region" description="Pro residues" evidence="1">
    <location>
        <begin position="717"/>
        <end position="730"/>
    </location>
</feature>
<feature type="region of interest" description="Disordered" evidence="1">
    <location>
        <begin position="1"/>
        <end position="73"/>
    </location>
</feature>
<dbReference type="GO" id="GO:0042393">
    <property type="term" value="F:histone binding"/>
    <property type="evidence" value="ECO:0007669"/>
    <property type="project" value="InterPro"/>
</dbReference>
<dbReference type="STRING" id="1314785.A0A165HQC7"/>
<feature type="compositionally biased region" description="Basic residues" evidence="1">
    <location>
        <begin position="736"/>
        <end position="746"/>
    </location>
</feature>